<reference evidence="2" key="1">
    <citation type="journal article" date="2020" name="Fungal Divers.">
        <title>Resolving the Mortierellaceae phylogeny through synthesis of multi-gene phylogenetics and phylogenomics.</title>
        <authorList>
            <person name="Vandepol N."/>
            <person name="Liber J."/>
            <person name="Desiro A."/>
            <person name="Na H."/>
            <person name="Kennedy M."/>
            <person name="Barry K."/>
            <person name="Grigoriev I.V."/>
            <person name="Miller A.N."/>
            <person name="O'Donnell K."/>
            <person name="Stajich J.E."/>
            <person name="Bonito G."/>
        </authorList>
    </citation>
    <scope>NUCLEOTIDE SEQUENCE</scope>
    <source>
        <strain evidence="2">MES-2147</strain>
    </source>
</reference>
<keyword evidence="1" id="KW-0175">Coiled coil</keyword>
<evidence type="ECO:0000313" key="2">
    <source>
        <dbReference type="EMBL" id="KAF9959022.1"/>
    </source>
</evidence>
<dbReference type="OrthoDB" id="10599036at2759"/>
<keyword evidence="3" id="KW-1185">Reference proteome</keyword>
<feature type="coiled-coil region" evidence="1">
    <location>
        <begin position="85"/>
        <end position="112"/>
    </location>
</feature>
<evidence type="ECO:0000256" key="1">
    <source>
        <dbReference type="SAM" id="Coils"/>
    </source>
</evidence>
<organism evidence="2 3">
    <name type="scientific">Modicella reniformis</name>
    <dbReference type="NCBI Taxonomy" id="1440133"/>
    <lineage>
        <taxon>Eukaryota</taxon>
        <taxon>Fungi</taxon>
        <taxon>Fungi incertae sedis</taxon>
        <taxon>Mucoromycota</taxon>
        <taxon>Mortierellomycotina</taxon>
        <taxon>Mortierellomycetes</taxon>
        <taxon>Mortierellales</taxon>
        <taxon>Mortierellaceae</taxon>
        <taxon>Modicella</taxon>
    </lineage>
</organism>
<gene>
    <name evidence="2" type="ORF">BGZ65_000919</name>
</gene>
<proteinExistence type="predicted"/>
<comment type="caution">
    <text evidence="2">The sequence shown here is derived from an EMBL/GenBank/DDBJ whole genome shotgun (WGS) entry which is preliminary data.</text>
</comment>
<accession>A0A9P6J5H5</accession>
<protein>
    <submittedName>
        <fullName evidence="2">Uncharacterized protein</fullName>
    </submittedName>
</protein>
<dbReference type="AlphaFoldDB" id="A0A9P6J5H5"/>
<evidence type="ECO:0000313" key="3">
    <source>
        <dbReference type="Proteomes" id="UP000749646"/>
    </source>
</evidence>
<name>A0A9P6J5H5_9FUNG</name>
<dbReference type="EMBL" id="JAAAHW010006530">
    <property type="protein sequence ID" value="KAF9959022.1"/>
    <property type="molecule type" value="Genomic_DNA"/>
</dbReference>
<dbReference type="Proteomes" id="UP000749646">
    <property type="component" value="Unassembled WGS sequence"/>
</dbReference>
<sequence>MYALPISHTPQAHRIANLERDIANYELAVELYDEYLATGTLRSGRDIEELLVDPETPGLNIAIEMFLNNTGQRRWTDRPSPERLRVLVQNNRETAMAELERYRDELEELINLPLNALMGQQE</sequence>